<sequence>MATQFTPGTGSDPTSTLEISISCRNLIDKDTFSRSDPMCVVFHPSPTGSGGWEELKRTEVIWDCLNPDFVTKLVIDYRFEVEQKLRFEVYDIDSPSSNLANHDFLGCVETNVAQIVSKGFNGLTLPLQLDKGKYRQMKTANTRGTITLLAEELVQYKEEVIFKLEGYSMSGSYLMGMFKSSIFFTLSKITESGNYTIVYRSPEVKGPNPSWPPVTISMRTLANGDKDRCLRIEVWKSGVNGYHKSLGIVHTTVSKMLADLRQKIWITGNNGKESKSSIKFTQLSIVPVFTFMDYISSGTQIHCCFAIDFTGSNGDPSDAHSLHHFTTSDLRGNPYEQAIQSVGEIIQDYNPTKLFPVYGFGARIPPLGVVSHNFPVTLNPSNPHCNGINGVIETYRNCIRQIQLFGPTNFAPIIRDMANTARRSADGKHYHVLLIITDGIITDMPQTKEIIVEAAVLPLSIIIVGVGNANFDAMQELDGDTVRLSYQGKLASRDIVQFVPYRDAYSWLASVSPGALTTSSYESTARLAKIRLAQEVLAEIPEQLTSFMKSRNILPGNN</sequence>
<dbReference type="CDD" id="cd04048">
    <property type="entry name" value="C2A_Copine"/>
    <property type="match status" value="1"/>
</dbReference>
<organism evidence="4 5">
    <name type="scientific">Folsomia candida</name>
    <name type="common">Springtail</name>
    <dbReference type="NCBI Taxonomy" id="158441"/>
    <lineage>
        <taxon>Eukaryota</taxon>
        <taxon>Metazoa</taxon>
        <taxon>Ecdysozoa</taxon>
        <taxon>Arthropoda</taxon>
        <taxon>Hexapoda</taxon>
        <taxon>Collembola</taxon>
        <taxon>Entomobryomorpha</taxon>
        <taxon>Isotomoidea</taxon>
        <taxon>Isotomidae</taxon>
        <taxon>Proisotominae</taxon>
        <taxon>Folsomia</taxon>
    </lineage>
</organism>
<keyword evidence="2" id="KW-0677">Repeat</keyword>
<feature type="domain" description="C2" evidence="3">
    <location>
        <begin position="1"/>
        <end position="125"/>
    </location>
</feature>
<dbReference type="Pfam" id="PF00168">
    <property type="entry name" value="C2"/>
    <property type="match status" value="2"/>
</dbReference>
<keyword evidence="5" id="KW-1185">Reference proteome</keyword>
<dbReference type="Gene3D" id="3.40.50.410">
    <property type="entry name" value="von Willebrand factor, type A domain"/>
    <property type="match status" value="1"/>
</dbReference>
<dbReference type="Gene3D" id="2.60.40.150">
    <property type="entry name" value="C2 domain"/>
    <property type="match status" value="1"/>
</dbReference>
<evidence type="ECO:0000256" key="2">
    <source>
        <dbReference type="ARBA" id="ARBA00022737"/>
    </source>
</evidence>
<name>A0A226DKQ1_FOLCA</name>
<dbReference type="SUPFAM" id="SSF53300">
    <property type="entry name" value="vWA-like"/>
    <property type="match status" value="1"/>
</dbReference>
<dbReference type="InterPro" id="IPR045052">
    <property type="entry name" value="Copine"/>
</dbReference>
<comment type="similarity">
    <text evidence="1">Belongs to the copine family.</text>
</comment>
<evidence type="ECO:0000313" key="5">
    <source>
        <dbReference type="Proteomes" id="UP000198287"/>
    </source>
</evidence>
<dbReference type="OMA" id="KRTEVIW"/>
<dbReference type="GO" id="GO:0032991">
    <property type="term" value="C:protein-containing complex"/>
    <property type="evidence" value="ECO:0007669"/>
    <property type="project" value="UniProtKB-ARBA"/>
</dbReference>
<dbReference type="OrthoDB" id="5855668at2759"/>
<dbReference type="STRING" id="158441.A0A226DKQ1"/>
<dbReference type="SMART" id="SM00239">
    <property type="entry name" value="C2"/>
    <property type="match status" value="2"/>
</dbReference>
<dbReference type="SUPFAM" id="SSF49562">
    <property type="entry name" value="C2 domain (Calcium/lipid-binding domain, CaLB)"/>
    <property type="match status" value="2"/>
</dbReference>
<protein>
    <submittedName>
        <fullName evidence="4">Copine-8</fullName>
    </submittedName>
</protein>
<dbReference type="Proteomes" id="UP000198287">
    <property type="component" value="Unassembled WGS sequence"/>
</dbReference>
<dbReference type="InterPro" id="IPR002035">
    <property type="entry name" value="VWF_A"/>
</dbReference>
<dbReference type="Pfam" id="PF07002">
    <property type="entry name" value="Copine"/>
    <property type="match status" value="1"/>
</dbReference>
<gene>
    <name evidence="4" type="ORF">Fcan01_19104</name>
</gene>
<dbReference type="AlphaFoldDB" id="A0A226DKQ1"/>
<dbReference type="GO" id="GO:0071277">
    <property type="term" value="P:cellular response to calcium ion"/>
    <property type="evidence" value="ECO:0007669"/>
    <property type="project" value="TreeGrafter"/>
</dbReference>
<dbReference type="InterPro" id="IPR035892">
    <property type="entry name" value="C2_domain_sf"/>
</dbReference>
<accession>A0A226DKQ1</accession>
<dbReference type="SMART" id="SM00327">
    <property type="entry name" value="VWA"/>
    <property type="match status" value="1"/>
</dbReference>
<dbReference type="PROSITE" id="PS50004">
    <property type="entry name" value="C2"/>
    <property type="match status" value="1"/>
</dbReference>
<reference evidence="4 5" key="1">
    <citation type="submission" date="2015-12" db="EMBL/GenBank/DDBJ databases">
        <title>The genome of Folsomia candida.</title>
        <authorList>
            <person name="Faddeeva A."/>
            <person name="Derks M.F."/>
            <person name="Anvar Y."/>
            <person name="Smit S."/>
            <person name="Van Straalen N."/>
            <person name="Roelofs D."/>
        </authorList>
    </citation>
    <scope>NUCLEOTIDE SEQUENCE [LARGE SCALE GENOMIC DNA]</scope>
    <source>
        <strain evidence="4 5">VU population</strain>
        <tissue evidence="4">Whole body</tissue>
    </source>
</reference>
<dbReference type="GO" id="GO:0005886">
    <property type="term" value="C:plasma membrane"/>
    <property type="evidence" value="ECO:0007669"/>
    <property type="project" value="TreeGrafter"/>
</dbReference>
<dbReference type="InterPro" id="IPR000008">
    <property type="entry name" value="C2_dom"/>
</dbReference>
<evidence type="ECO:0000259" key="3">
    <source>
        <dbReference type="PROSITE" id="PS50004"/>
    </source>
</evidence>
<proteinExistence type="inferred from homology"/>
<dbReference type="InterPro" id="IPR037768">
    <property type="entry name" value="C2B_Copine"/>
</dbReference>
<dbReference type="PANTHER" id="PTHR10857">
    <property type="entry name" value="COPINE"/>
    <property type="match status" value="1"/>
</dbReference>
<evidence type="ECO:0000313" key="4">
    <source>
        <dbReference type="EMBL" id="OXA46122.1"/>
    </source>
</evidence>
<comment type="caution">
    <text evidence="4">The sequence shown here is derived from an EMBL/GenBank/DDBJ whole genome shotgun (WGS) entry which is preliminary data.</text>
</comment>
<dbReference type="CDD" id="cd04047">
    <property type="entry name" value="C2B_Copine"/>
    <property type="match status" value="1"/>
</dbReference>
<evidence type="ECO:0000256" key="1">
    <source>
        <dbReference type="ARBA" id="ARBA00009048"/>
    </source>
</evidence>
<dbReference type="PANTHER" id="PTHR10857:SF106">
    <property type="entry name" value="C2 DOMAIN-CONTAINING PROTEIN"/>
    <property type="match status" value="1"/>
</dbReference>
<dbReference type="EMBL" id="LNIX01000016">
    <property type="protein sequence ID" value="OXA46122.1"/>
    <property type="molecule type" value="Genomic_DNA"/>
</dbReference>
<dbReference type="InterPro" id="IPR010734">
    <property type="entry name" value="Copine_C"/>
</dbReference>
<dbReference type="GO" id="GO:0005544">
    <property type="term" value="F:calcium-dependent phospholipid binding"/>
    <property type="evidence" value="ECO:0007669"/>
    <property type="project" value="InterPro"/>
</dbReference>
<dbReference type="InterPro" id="IPR036465">
    <property type="entry name" value="vWFA_dom_sf"/>
</dbReference>
<dbReference type="FunFam" id="2.60.40.150:FF:000099">
    <property type="entry name" value="Copine 3"/>
    <property type="match status" value="1"/>
</dbReference>